<comment type="similarity">
    <text evidence="2">Belongs to the protein kinase superfamily. Ser/Thr protein kinase family.</text>
</comment>
<dbReference type="SUPFAM" id="SSF56112">
    <property type="entry name" value="Protein kinase-like (PK-like)"/>
    <property type="match status" value="1"/>
</dbReference>
<dbReference type="InterPro" id="IPR008271">
    <property type="entry name" value="Ser/Thr_kinase_AS"/>
</dbReference>
<dbReference type="Pfam" id="PF00560">
    <property type="entry name" value="LRR_1"/>
    <property type="match status" value="5"/>
</dbReference>
<dbReference type="InterPro" id="IPR032675">
    <property type="entry name" value="LRR_dom_sf"/>
</dbReference>
<keyword evidence="15 22" id="KW-0067">ATP-binding</keyword>
<evidence type="ECO:0000313" key="27">
    <source>
        <dbReference type="Proteomes" id="UP000030689"/>
    </source>
</evidence>
<protein>
    <recommendedName>
        <fullName evidence="4">non-specific serine/threonine protein kinase</fullName>
        <ecNumber evidence="4">2.7.11.1</ecNumber>
    </recommendedName>
</protein>
<dbReference type="GO" id="GO:0005886">
    <property type="term" value="C:plasma membrane"/>
    <property type="evidence" value="ECO:0007669"/>
    <property type="project" value="UniProtKB-SubCell"/>
</dbReference>
<dbReference type="PANTHER" id="PTHR27008:SF478">
    <property type="entry name" value="PROTEIN KINASE DOMAIN-CONTAINING PROTEIN"/>
    <property type="match status" value="1"/>
</dbReference>
<accession>V4LTJ2</accession>
<dbReference type="GO" id="GO:0005524">
    <property type="term" value="F:ATP binding"/>
    <property type="evidence" value="ECO:0007669"/>
    <property type="project" value="UniProtKB-UniRule"/>
</dbReference>
<dbReference type="InterPro" id="IPR000719">
    <property type="entry name" value="Prot_kinase_dom"/>
</dbReference>
<evidence type="ECO:0000256" key="22">
    <source>
        <dbReference type="PROSITE-ProRule" id="PRU10141"/>
    </source>
</evidence>
<comment type="subcellular location">
    <subcellularLocation>
        <location evidence="1">Cell membrane</location>
        <topology evidence="1">Single-pass type I membrane protein</topology>
    </subcellularLocation>
</comment>
<sequence length="1012" mass="111406">MRRLFLLLSLCALMLLEAYCFTDETDRQALLEFKSQVSEDKRVVLSSWNHSFPLCNWNRVRCGLKHKRVVELDLKGLQLGGVISQSIGNLSFLIALDLSENSFGGNIPQEVGNLFRLHYLNMSFNFLEGEIPAGLYNCSRLLELDLYSNHVDQVFPSELESLTKLVSLSLGKNKLRGKLPASLGKLTSLKTLDIGFNNVEGGVPVELARLTQIVYIELAVNNFSGVFPPTFYNMSSLECLGVLGNRFFGSLRSDFGDLLPNLRWLSMGRNHFTGAIPTTLANISNLQKFGISRNSLTGSIPPNFGKLQNLQYLSFLGNSLGSQSFGDLEFLGALTNCTKLETLFVGENRLGGHLPTSISNFSTNLHSLALDTNFIYGSIPHDIGSLISLQGLGLEKNLLTGLVPTSIGKLLELEGLSLSSNSLSGEIPSSIGNITRLVSLNLDNNSFHGTVPSSLGNCSNLRSLKIGFNKLNGTIPQEIMKISSLVNLSMEGNSLIGSLPKDIGQLQNLVTLSLAHNQLSGQLPQTLGKCLSMEQLFLQGNFFDGPIPDISGLLGVKEVDLSRNSLFGNIPRCFANFSKLQYLNLSINNLEGMVPTEGNFQNATLFSVFGNKNLCGGIKELQLKPCLAQAEPMGKKHSSLLKKVLISVGIGIALVLLFLVASFSLLWLRKRKKNQLVNNTTPSTLEVFHEKISYGDLRNATDGFSSRNLIGSGSFGTVFKALLPMENKVVAVKVLNMQRRGAMKSFMAECESLKDIRHRNLVKLLTACSSIDFQGNEFRALIYEFMYNGSLDMWLHPEEVEEIRRPSKFLTLLERLNIAIDVASVLDYLHVHCHEPIAHCDLKPSNVLLDDDLVAHVSDFGLARLLLKFDKESFLNQLSSAGVRGTIGYAAPEYGVGGQPSVQGDVYSFGVLLLEMFTGKRPTNELFGGSFTLHSYTKSALPERVLDVADKSIIHSGLRVGFPVAECLTMILDVGLRCSEEYPTNRLATSEATKELISIRERFFKAKRTTRR</sequence>
<evidence type="ECO:0000256" key="1">
    <source>
        <dbReference type="ARBA" id="ARBA00004251"/>
    </source>
</evidence>
<evidence type="ECO:0000256" key="3">
    <source>
        <dbReference type="ARBA" id="ARBA00009592"/>
    </source>
</evidence>
<dbReference type="PROSITE" id="PS00107">
    <property type="entry name" value="PROTEIN_KINASE_ATP"/>
    <property type="match status" value="1"/>
</dbReference>
<dbReference type="InterPro" id="IPR001245">
    <property type="entry name" value="Ser-Thr/Tyr_kinase_cat_dom"/>
</dbReference>
<proteinExistence type="inferred from homology"/>
<dbReference type="OrthoDB" id="676979at2759"/>
<evidence type="ECO:0000256" key="18">
    <source>
        <dbReference type="ARBA" id="ARBA00023170"/>
    </source>
</evidence>
<dbReference type="SMART" id="SM00220">
    <property type="entry name" value="S_TKc"/>
    <property type="match status" value="1"/>
</dbReference>
<dbReference type="STRING" id="72664.V4LTJ2"/>
<feature type="chain" id="PRO_5004723994" description="non-specific serine/threonine protein kinase" evidence="24">
    <location>
        <begin position="19"/>
        <end position="1012"/>
    </location>
</feature>
<evidence type="ECO:0000313" key="26">
    <source>
        <dbReference type="EMBL" id="ESQ45817.1"/>
    </source>
</evidence>
<evidence type="ECO:0000259" key="25">
    <source>
        <dbReference type="PROSITE" id="PS50011"/>
    </source>
</evidence>
<organism evidence="26 27">
    <name type="scientific">Eutrema salsugineum</name>
    <name type="common">Saltwater cress</name>
    <name type="synonym">Sisymbrium salsugineum</name>
    <dbReference type="NCBI Taxonomy" id="72664"/>
    <lineage>
        <taxon>Eukaryota</taxon>
        <taxon>Viridiplantae</taxon>
        <taxon>Streptophyta</taxon>
        <taxon>Embryophyta</taxon>
        <taxon>Tracheophyta</taxon>
        <taxon>Spermatophyta</taxon>
        <taxon>Magnoliopsida</taxon>
        <taxon>eudicotyledons</taxon>
        <taxon>Gunneridae</taxon>
        <taxon>Pentapetalae</taxon>
        <taxon>rosids</taxon>
        <taxon>malvids</taxon>
        <taxon>Brassicales</taxon>
        <taxon>Brassicaceae</taxon>
        <taxon>Eutremeae</taxon>
        <taxon>Eutrema</taxon>
    </lineage>
</organism>
<evidence type="ECO:0000256" key="9">
    <source>
        <dbReference type="ARBA" id="ARBA00022679"/>
    </source>
</evidence>
<dbReference type="FunFam" id="3.80.10.10:FF:000288">
    <property type="entry name" value="LRR receptor-like serine/threonine-protein kinase EFR"/>
    <property type="match status" value="1"/>
</dbReference>
<feature type="transmembrane region" description="Helical" evidence="23">
    <location>
        <begin position="644"/>
        <end position="668"/>
    </location>
</feature>
<evidence type="ECO:0000256" key="8">
    <source>
        <dbReference type="ARBA" id="ARBA00022614"/>
    </source>
</evidence>
<evidence type="ECO:0000256" key="16">
    <source>
        <dbReference type="ARBA" id="ARBA00022989"/>
    </source>
</evidence>
<dbReference type="Pfam" id="PF08263">
    <property type="entry name" value="LRRNT_2"/>
    <property type="match status" value="1"/>
</dbReference>
<keyword evidence="14" id="KW-0418">Kinase</keyword>
<name>V4LTJ2_EUTSA</name>
<keyword evidence="13 22" id="KW-0547">Nucleotide-binding</keyword>
<keyword evidence="17 23" id="KW-0472">Membrane</keyword>
<dbReference type="InterPro" id="IPR003591">
    <property type="entry name" value="Leu-rich_rpt_typical-subtyp"/>
</dbReference>
<dbReference type="SMART" id="SM00365">
    <property type="entry name" value="LRR_SD22"/>
    <property type="match status" value="7"/>
</dbReference>
<dbReference type="FunFam" id="3.80.10.10:FF:000275">
    <property type="entry name" value="Leucine-rich repeat receptor-like protein kinase"/>
    <property type="match status" value="1"/>
</dbReference>
<dbReference type="PROSITE" id="PS00108">
    <property type="entry name" value="PROTEIN_KINASE_ST"/>
    <property type="match status" value="1"/>
</dbReference>
<dbReference type="InterPro" id="IPR001611">
    <property type="entry name" value="Leu-rich_rpt"/>
</dbReference>
<evidence type="ECO:0000256" key="2">
    <source>
        <dbReference type="ARBA" id="ARBA00008684"/>
    </source>
</evidence>
<keyword evidence="10 23" id="KW-0812">Transmembrane</keyword>
<dbReference type="Pfam" id="PF07714">
    <property type="entry name" value="PK_Tyr_Ser-Thr"/>
    <property type="match status" value="1"/>
</dbReference>
<dbReference type="EMBL" id="KI517435">
    <property type="protein sequence ID" value="ESQ45817.1"/>
    <property type="molecule type" value="Genomic_DNA"/>
</dbReference>
<evidence type="ECO:0000256" key="7">
    <source>
        <dbReference type="ARBA" id="ARBA00022553"/>
    </source>
</evidence>
<evidence type="ECO:0000256" key="15">
    <source>
        <dbReference type="ARBA" id="ARBA00022840"/>
    </source>
</evidence>
<keyword evidence="7" id="KW-0597">Phosphoprotein</keyword>
<evidence type="ECO:0000256" key="24">
    <source>
        <dbReference type="SAM" id="SignalP"/>
    </source>
</evidence>
<keyword evidence="18" id="KW-0675">Receptor</keyword>
<keyword evidence="6" id="KW-0723">Serine/threonine-protein kinase</keyword>
<evidence type="ECO:0000256" key="6">
    <source>
        <dbReference type="ARBA" id="ARBA00022527"/>
    </source>
</evidence>
<dbReference type="FunFam" id="3.80.10.10:FF:000041">
    <property type="entry name" value="LRR receptor-like serine/threonine-protein kinase ERECTA"/>
    <property type="match status" value="1"/>
</dbReference>
<dbReference type="Pfam" id="PF13855">
    <property type="entry name" value="LRR_8"/>
    <property type="match status" value="1"/>
</dbReference>
<keyword evidence="19" id="KW-0325">Glycoprotein</keyword>
<comment type="catalytic activity">
    <reaction evidence="20">
        <text>L-threonyl-[protein] + ATP = O-phospho-L-threonyl-[protein] + ADP + H(+)</text>
        <dbReference type="Rhea" id="RHEA:46608"/>
        <dbReference type="Rhea" id="RHEA-COMP:11060"/>
        <dbReference type="Rhea" id="RHEA-COMP:11605"/>
        <dbReference type="ChEBI" id="CHEBI:15378"/>
        <dbReference type="ChEBI" id="CHEBI:30013"/>
        <dbReference type="ChEBI" id="CHEBI:30616"/>
        <dbReference type="ChEBI" id="CHEBI:61977"/>
        <dbReference type="ChEBI" id="CHEBI:456216"/>
        <dbReference type="EC" id="2.7.11.1"/>
    </reaction>
</comment>
<dbReference type="SUPFAM" id="SSF52047">
    <property type="entry name" value="RNI-like"/>
    <property type="match status" value="1"/>
</dbReference>
<evidence type="ECO:0000256" key="14">
    <source>
        <dbReference type="ARBA" id="ARBA00022777"/>
    </source>
</evidence>
<dbReference type="PANTHER" id="PTHR27008">
    <property type="entry name" value="OS04G0122200 PROTEIN"/>
    <property type="match status" value="1"/>
</dbReference>
<evidence type="ECO:0000256" key="20">
    <source>
        <dbReference type="ARBA" id="ARBA00047899"/>
    </source>
</evidence>
<reference evidence="26 27" key="1">
    <citation type="journal article" date="2013" name="Front. Plant Sci.">
        <title>The Reference Genome of the Halophytic Plant Eutrema salsugineum.</title>
        <authorList>
            <person name="Yang R."/>
            <person name="Jarvis D.E."/>
            <person name="Chen H."/>
            <person name="Beilstein M.A."/>
            <person name="Grimwood J."/>
            <person name="Jenkins J."/>
            <person name="Shu S."/>
            <person name="Prochnik S."/>
            <person name="Xin M."/>
            <person name="Ma C."/>
            <person name="Schmutz J."/>
            <person name="Wing R.A."/>
            <person name="Mitchell-Olds T."/>
            <person name="Schumaker K.S."/>
            <person name="Wang X."/>
        </authorList>
    </citation>
    <scope>NUCLEOTIDE SEQUENCE [LARGE SCALE GENOMIC DNA]</scope>
</reference>
<dbReference type="eggNOG" id="ENOG502QPYS">
    <property type="taxonomic scope" value="Eukaryota"/>
</dbReference>
<comment type="similarity">
    <text evidence="3">Belongs to the RLP family.</text>
</comment>
<dbReference type="InterPro" id="IPR013210">
    <property type="entry name" value="LRR_N_plant-typ"/>
</dbReference>
<evidence type="ECO:0000256" key="19">
    <source>
        <dbReference type="ARBA" id="ARBA00023180"/>
    </source>
</evidence>
<dbReference type="EC" id="2.7.11.1" evidence="4"/>
<evidence type="ECO:0000256" key="21">
    <source>
        <dbReference type="ARBA" id="ARBA00048679"/>
    </source>
</evidence>
<dbReference type="InterPro" id="IPR017441">
    <property type="entry name" value="Protein_kinase_ATP_BS"/>
</dbReference>
<keyword evidence="5" id="KW-1003">Cell membrane</keyword>
<dbReference type="Gene3D" id="3.80.10.10">
    <property type="entry name" value="Ribonuclease Inhibitor"/>
    <property type="match status" value="4"/>
</dbReference>
<evidence type="ECO:0000256" key="13">
    <source>
        <dbReference type="ARBA" id="ARBA00022741"/>
    </source>
</evidence>
<keyword evidence="9" id="KW-0808">Transferase</keyword>
<dbReference type="Gene3D" id="1.10.510.10">
    <property type="entry name" value="Transferase(Phosphotransferase) domain 1"/>
    <property type="match status" value="1"/>
</dbReference>
<feature type="binding site" evidence="22">
    <location>
        <position position="733"/>
    </location>
    <ligand>
        <name>ATP</name>
        <dbReference type="ChEBI" id="CHEBI:30616"/>
    </ligand>
</feature>
<feature type="signal peptide" evidence="24">
    <location>
        <begin position="1"/>
        <end position="18"/>
    </location>
</feature>
<keyword evidence="8" id="KW-0433">Leucine-rich repeat</keyword>
<dbReference type="AlphaFoldDB" id="V4LTJ2"/>
<evidence type="ECO:0000256" key="12">
    <source>
        <dbReference type="ARBA" id="ARBA00022737"/>
    </source>
</evidence>
<feature type="domain" description="Protein kinase" evidence="25">
    <location>
        <begin position="704"/>
        <end position="1004"/>
    </location>
</feature>
<dbReference type="Gene3D" id="3.30.200.20">
    <property type="entry name" value="Phosphorylase Kinase, domain 1"/>
    <property type="match status" value="1"/>
</dbReference>
<evidence type="ECO:0000256" key="10">
    <source>
        <dbReference type="ARBA" id="ARBA00022692"/>
    </source>
</evidence>
<keyword evidence="11 24" id="KW-0732">Signal</keyword>
<evidence type="ECO:0000256" key="17">
    <source>
        <dbReference type="ARBA" id="ARBA00023136"/>
    </source>
</evidence>
<comment type="catalytic activity">
    <reaction evidence="21">
        <text>L-seryl-[protein] + ATP = O-phospho-L-seryl-[protein] + ADP + H(+)</text>
        <dbReference type="Rhea" id="RHEA:17989"/>
        <dbReference type="Rhea" id="RHEA-COMP:9863"/>
        <dbReference type="Rhea" id="RHEA-COMP:11604"/>
        <dbReference type="ChEBI" id="CHEBI:15378"/>
        <dbReference type="ChEBI" id="CHEBI:29999"/>
        <dbReference type="ChEBI" id="CHEBI:30616"/>
        <dbReference type="ChEBI" id="CHEBI:83421"/>
        <dbReference type="ChEBI" id="CHEBI:456216"/>
        <dbReference type="EC" id="2.7.11.1"/>
    </reaction>
</comment>
<evidence type="ECO:0000256" key="4">
    <source>
        <dbReference type="ARBA" id="ARBA00012513"/>
    </source>
</evidence>
<dbReference type="PROSITE" id="PS50011">
    <property type="entry name" value="PROTEIN_KINASE_DOM"/>
    <property type="match status" value="1"/>
</dbReference>
<dbReference type="OMA" id="FRCCEES"/>
<keyword evidence="27" id="KW-1185">Reference proteome</keyword>
<keyword evidence="16 23" id="KW-1133">Transmembrane helix</keyword>
<keyword evidence="12" id="KW-0677">Repeat</keyword>
<evidence type="ECO:0000256" key="23">
    <source>
        <dbReference type="SAM" id="Phobius"/>
    </source>
</evidence>
<dbReference type="GO" id="GO:0004674">
    <property type="term" value="F:protein serine/threonine kinase activity"/>
    <property type="evidence" value="ECO:0007669"/>
    <property type="project" value="UniProtKB-KW"/>
</dbReference>
<dbReference type="SUPFAM" id="SSF52058">
    <property type="entry name" value="L domain-like"/>
    <property type="match status" value="1"/>
</dbReference>
<dbReference type="InterPro" id="IPR051809">
    <property type="entry name" value="Plant_receptor-like_S/T_kinase"/>
</dbReference>
<evidence type="ECO:0000256" key="5">
    <source>
        <dbReference type="ARBA" id="ARBA00022475"/>
    </source>
</evidence>
<dbReference type="SMART" id="SM00369">
    <property type="entry name" value="LRR_TYP"/>
    <property type="match status" value="7"/>
</dbReference>
<dbReference type="InterPro" id="IPR011009">
    <property type="entry name" value="Kinase-like_dom_sf"/>
</dbReference>
<gene>
    <name evidence="26" type="ORF">EUTSA_v10010091mg</name>
</gene>
<dbReference type="Gramene" id="ESQ45817">
    <property type="protein sequence ID" value="ESQ45817"/>
    <property type="gene ID" value="EUTSA_v10010091mg"/>
</dbReference>
<dbReference type="Proteomes" id="UP000030689">
    <property type="component" value="Unassembled WGS sequence"/>
</dbReference>
<dbReference type="FunFam" id="1.10.510.10:FF:000358">
    <property type="entry name" value="Putative leucine-rich repeat receptor-like serine/threonine-protein kinase"/>
    <property type="match status" value="1"/>
</dbReference>
<evidence type="ECO:0000256" key="11">
    <source>
        <dbReference type="ARBA" id="ARBA00022729"/>
    </source>
</evidence>
<dbReference type="FunFam" id="3.30.200.20:FF:000432">
    <property type="entry name" value="LRR receptor-like serine/threonine-protein kinase EFR"/>
    <property type="match status" value="1"/>
</dbReference>
<dbReference type="KEGG" id="eus:EUTSA_v10010091mg"/>